<dbReference type="PANTHER" id="PTHR21666:SF289">
    <property type="entry name" value="L-ALA--D-GLU ENDOPEPTIDASE"/>
    <property type="match status" value="1"/>
</dbReference>
<feature type="domain" description="M23ase beta-sheet core" evidence="4">
    <location>
        <begin position="333"/>
        <end position="424"/>
    </location>
</feature>
<organism evidence="5 6">
    <name type="scientific">Flectobacillus longus</name>
    <dbReference type="NCBI Taxonomy" id="2984207"/>
    <lineage>
        <taxon>Bacteria</taxon>
        <taxon>Pseudomonadati</taxon>
        <taxon>Bacteroidota</taxon>
        <taxon>Cytophagia</taxon>
        <taxon>Cytophagales</taxon>
        <taxon>Flectobacillaceae</taxon>
        <taxon>Flectobacillus</taxon>
    </lineage>
</organism>
<feature type="compositionally biased region" description="Low complexity" evidence="3">
    <location>
        <begin position="275"/>
        <end position="287"/>
    </location>
</feature>
<keyword evidence="6" id="KW-1185">Reference proteome</keyword>
<dbReference type="Gene3D" id="6.10.250.3150">
    <property type="match status" value="1"/>
</dbReference>
<dbReference type="Pfam" id="PF01551">
    <property type="entry name" value="Peptidase_M23"/>
    <property type="match status" value="1"/>
</dbReference>
<dbReference type="CDD" id="cd12797">
    <property type="entry name" value="M23_peptidase"/>
    <property type="match status" value="1"/>
</dbReference>
<proteinExistence type="predicted"/>
<evidence type="ECO:0000256" key="1">
    <source>
        <dbReference type="ARBA" id="ARBA00022729"/>
    </source>
</evidence>
<protein>
    <submittedName>
        <fullName evidence="5">Peptidoglycan DD-metalloendopeptidase family protein</fullName>
    </submittedName>
</protein>
<keyword evidence="1" id="KW-0732">Signal</keyword>
<reference evidence="5 6" key="1">
    <citation type="submission" date="2023-05" db="EMBL/GenBank/DDBJ databases">
        <title>Novel species of genus Flectobacillus isolated from stream in China.</title>
        <authorList>
            <person name="Lu H."/>
        </authorList>
    </citation>
    <scope>NUCLEOTIDE SEQUENCE [LARGE SCALE GENOMIC DNA]</scope>
    <source>
        <strain evidence="5 6">DC10W</strain>
    </source>
</reference>
<evidence type="ECO:0000259" key="4">
    <source>
        <dbReference type="Pfam" id="PF01551"/>
    </source>
</evidence>
<sequence>MQHIYRMKAALRVFTGLFVVFLGLYLTPTYAQQTKRKKINRAKLEAEKQANIRKINELNAIIAKTEQKKEVSVGKLNALGERINKQSKQINLLTENQELLDMEVSELTRESGQLSGNLEKLKQEYAKMVFNAAKVSNKYNQLSFLFSAPSFNKLVKRYKYLRQYSESRTRQATLIESVREELRLEQLKILQKKQEQANVLKEKIQETQNLEDLKVKQTGVVAELNQKEQQLKEQLDANKRAVEKLENMIAQMVEREIKRSQQRIKNREKDTNNASSESKISSKTIELSPEERKVATSFSQLKGRMPWPVQSGFISDRFGVHNHPVLRGVKLNNDGVDIQTNSGNSVYAVYDGIVRSVVNIQGVNTIVAIQHGDYFTVYGKLSNVVVREGQSVSSSQKIGQVATDGDGTSEIKFQVWKNNAKQNPESWLRNR</sequence>
<dbReference type="InterPro" id="IPR016047">
    <property type="entry name" value="M23ase_b-sheet_dom"/>
</dbReference>
<evidence type="ECO:0000256" key="3">
    <source>
        <dbReference type="SAM" id="MobiDB-lite"/>
    </source>
</evidence>
<dbReference type="Proteomes" id="UP001236569">
    <property type="component" value="Unassembled WGS sequence"/>
</dbReference>
<dbReference type="PANTHER" id="PTHR21666">
    <property type="entry name" value="PEPTIDASE-RELATED"/>
    <property type="match status" value="1"/>
</dbReference>
<dbReference type="InterPro" id="IPR050570">
    <property type="entry name" value="Cell_wall_metabolism_enzyme"/>
</dbReference>
<evidence type="ECO:0000313" key="6">
    <source>
        <dbReference type="Proteomes" id="UP001236569"/>
    </source>
</evidence>
<dbReference type="RefSeq" id="WP_283371130.1">
    <property type="nucleotide sequence ID" value="NZ_JASHID010000015.1"/>
</dbReference>
<evidence type="ECO:0000313" key="5">
    <source>
        <dbReference type="EMBL" id="MDI9866302.1"/>
    </source>
</evidence>
<dbReference type="InterPro" id="IPR011055">
    <property type="entry name" value="Dup_hybrid_motif"/>
</dbReference>
<feature type="coiled-coil region" evidence="2">
    <location>
        <begin position="41"/>
        <end position="138"/>
    </location>
</feature>
<dbReference type="Gene3D" id="2.70.70.10">
    <property type="entry name" value="Glucose Permease (Domain IIA)"/>
    <property type="match status" value="1"/>
</dbReference>
<evidence type="ECO:0000256" key="2">
    <source>
        <dbReference type="SAM" id="Coils"/>
    </source>
</evidence>
<feature type="region of interest" description="Disordered" evidence="3">
    <location>
        <begin position="260"/>
        <end position="287"/>
    </location>
</feature>
<dbReference type="SUPFAM" id="SSF51261">
    <property type="entry name" value="Duplicated hybrid motif"/>
    <property type="match status" value="1"/>
</dbReference>
<gene>
    <name evidence="5" type="ORF">QM480_18310</name>
</gene>
<keyword evidence="2" id="KW-0175">Coiled coil</keyword>
<feature type="compositionally biased region" description="Basic and acidic residues" evidence="3">
    <location>
        <begin position="260"/>
        <end position="271"/>
    </location>
</feature>
<dbReference type="EMBL" id="JASHID010000015">
    <property type="protein sequence ID" value="MDI9866302.1"/>
    <property type="molecule type" value="Genomic_DNA"/>
</dbReference>
<accession>A0ABT6YRT1</accession>
<name>A0ABT6YRT1_9BACT</name>
<comment type="caution">
    <text evidence="5">The sequence shown here is derived from an EMBL/GenBank/DDBJ whole genome shotgun (WGS) entry which is preliminary data.</text>
</comment>